<reference evidence="2" key="1">
    <citation type="submission" date="2021-03" db="EMBL/GenBank/DDBJ databases">
        <authorList>
            <person name="Tagirdzhanova G."/>
        </authorList>
    </citation>
    <scope>NUCLEOTIDE SEQUENCE</scope>
</reference>
<dbReference type="PANTHER" id="PTHR33365:SF6">
    <property type="entry name" value="OXIDASE USTYA"/>
    <property type="match status" value="1"/>
</dbReference>
<evidence type="ECO:0000313" key="3">
    <source>
        <dbReference type="Proteomes" id="UP000664203"/>
    </source>
</evidence>
<keyword evidence="3" id="KW-1185">Reference proteome</keyword>
<dbReference type="InterPro" id="IPR021765">
    <property type="entry name" value="UstYa-like"/>
</dbReference>
<proteinExistence type="inferred from homology"/>
<sequence length="215" mass="24993">MFLLSSEFKLTCQLFLAANLDRNIPIAFEEHTQYTDHNETLAKELWDQINIDAGMVALPDEFVATNGLPVAQRFPWDRSKGIYLLNGHHNLHCIRAIYISLMEFWQGVPQTRTWGHVIHCVDSLRQDIICNADDTPRYSTETRVPESGVGQIRLCRSWDKLEQWARQYNACYSYVNQTAPNDFPNIQRFIYCPKGSPYKREVEKVFGEVPSYEDL</sequence>
<organism evidence="2 3">
    <name type="scientific">Alectoria fallacina</name>
    <dbReference type="NCBI Taxonomy" id="1903189"/>
    <lineage>
        <taxon>Eukaryota</taxon>
        <taxon>Fungi</taxon>
        <taxon>Dikarya</taxon>
        <taxon>Ascomycota</taxon>
        <taxon>Pezizomycotina</taxon>
        <taxon>Lecanoromycetes</taxon>
        <taxon>OSLEUM clade</taxon>
        <taxon>Lecanoromycetidae</taxon>
        <taxon>Lecanorales</taxon>
        <taxon>Lecanorineae</taxon>
        <taxon>Parmeliaceae</taxon>
        <taxon>Alectoria</taxon>
    </lineage>
</organism>
<dbReference type="EMBL" id="CAJPDR010000293">
    <property type="protein sequence ID" value="CAF9930781.1"/>
    <property type="molecule type" value="Genomic_DNA"/>
</dbReference>
<dbReference type="Pfam" id="PF11807">
    <property type="entry name" value="UstYa"/>
    <property type="match status" value="1"/>
</dbReference>
<dbReference type="GO" id="GO:0043386">
    <property type="term" value="P:mycotoxin biosynthetic process"/>
    <property type="evidence" value="ECO:0007669"/>
    <property type="project" value="InterPro"/>
</dbReference>
<gene>
    <name evidence="2" type="ORF">ALECFALPRED_004726</name>
</gene>
<dbReference type="PANTHER" id="PTHR33365">
    <property type="entry name" value="YALI0B05434P"/>
    <property type="match status" value="1"/>
</dbReference>
<name>A0A8H3FU39_9LECA</name>
<comment type="similarity">
    <text evidence="1">Belongs to the ustYa family.</text>
</comment>
<dbReference type="OrthoDB" id="3687641at2759"/>
<comment type="caution">
    <text evidence="2">The sequence shown here is derived from an EMBL/GenBank/DDBJ whole genome shotgun (WGS) entry which is preliminary data.</text>
</comment>
<protein>
    <submittedName>
        <fullName evidence="2">Uncharacterized protein</fullName>
    </submittedName>
</protein>
<accession>A0A8H3FU39</accession>
<evidence type="ECO:0000256" key="1">
    <source>
        <dbReference type="ARBA" id="ARBA00035112"/>
    </source>
</evidence>
<dbReference type="AlphaFoldDB" id="A0A8H3FU39"/>
<dbReference type="Proteomes" id="UP000664203">
    <property type="component" value="Unassembled WGS sequence"/>
</dbReference>
<evidence type="ECO:0000313" key="2">
    <source>
        <dbReference type="EMBL" id="CAF9930781.1"/>
    </source>
</evidence>